<feature type="signal peptide" evidence="2">
    <location>
        <begin position="1"/>
        <end position="23"/>
    </location>
</feature>
<dbReference type="KEGG" id="tps:THAPSDRAFT_9404"/>
<reference evidence="3 4" key="2">
    <citation type="journal article" date="2008" name="Nature">
        <title>The Phaeodactylum genome reveals the evolutionary history of diatom genomes.</title>
        <authorList>
            <person name="Bowler C."/>
            <person name="Allen A.E."/>
            <person name="Badger J.H."/>
            <person name="Grimwood J."/>
            <person name="Jabbari K."/>
            <person name="Kuo A."/>
            <person name="Maheswari U."/>
            <person name="Martens C."/>
            <person name="Maumus F."/>
            <person name="Otillar R.P."/>
            <person name="Rayko E."/>
            <person name="Salamov A."/>
            <person name="Vandepoele K."/>
            <person name="Beszteri B."/>
            <person name="Gruber A."/>
            <person name="Heijde M."/>
            <person name="Katinka M."/>
            <person name="Mock T."/>
            <person name="Valentin K."/>
            <person name="Verret F."/>
            <person name="Berges J.A."/>
            <person name="Brownlee C."/>
            <person name="Cadoret J.P."/>
            <person name="Chiovitti A."/>
            <person name="Choi C.J."/>
            <person name="Coesel S."/>
            <person name="De Martino A."/>
            <person name="Detter J.C."/>
            <person name="Durkin C."/>
            <person name="Falciatore A."/>
            <person name="Fournet J."/>
            <person name="Haruta M."/>
            <person name="Huysman M.J."/>
            <person name="Jenkins B.D."/>
            <person name="Jiroutova K."/>
            <person name="Jorgensen R.E."/>
            <person name="Joubert Y."/>
            <person name="Kaplan A."/>
            <person name="Kroger N."/>
            <person name="Kroth P.G."/>
            <person name="La Roche J."/>
            <person name="Lindquist E."/>
            <person name="Lommer M."/>
            <person name="Martin-Jezequel V."/>
            <person name="Lopez P.J."/>
            <person name="Lucas S."/>
            <person name="Mangogna M."/>
            <person name="McGinnis K."/>
            <person name="Medlin L.K."/>
            <person name="Montsant A."/>
            <person name="Oudot-Le Secq M.P."/>
            <person name="Napoli C."/>
            <person name="Obornik M."/>
            <person name="Parker M.S."/>
            <person name="Petit J.L."/>
            <person name="Porcel B.M."/>
            <person name="Poulsen N."/>
            <person name="Robison M."/>
            <person name="Rychlewski L."/>
            <person name="Rynearson T.A."/>
            <person name="Schmutz J."/>
            <person name="Shapiro H."/>
            <person name="Siaut M."/>
            <person name="Stanley M."/>
            <person name="Sussman M.R."/>
            <person name="Taylor A.R."/>
            <person name="Vardi A."/>
            <person name="von Dassow P."/>
            <person name="Vyverman W."/>
            <person name="Willis A."/>
            <person name="Wyrwicz L.S."/>
            <person name="Rokhsar D.S."/>
            <person name="Weissenbach J."/>
            <person name="Armbrust E.V."/>
            <person name="Green B.R."/>
            <person name="Van de Peer Y."/>
            <person name="Grigoriev I.V."/>
        </authorList>
    </citation>
    <scope>NUCLEOTIDE SEQUENCE [LARGE SCALE GENOMIC DNA]</scope>
    <source>
        <strain evidence="3 4">CCMP1335</strain>
    </source>
</reference>
<reference evidence="3 4" key="1">
    <citation type="journal article" date="2004" name="Science">
        <title>The genome of the diatom Thalassiosira pseudonana: ecology, evolution, and metabolism.</title>
        <authorList>
            <person name="Armbrust E.V."/>
            <person name="Berges J.A."/>
            <person name="Bowler C."/>
            <person name="Green B.R."/>
            <person name="Martinez D."/>
            <person name="Putnam N.H."/>
            <person name="Zhou S."/>
            <person name="Allen A.E."/>
            <person name="Apt K.E."/>
            <person name="Bechner M."/>
            <person name="Brzezinski M.A."/>
            <person name="Chaal B.K."/>
            <person name="Chiovitti A."/>
            <person name="Davis A.K."/>
            <person name="Demarest M.S."/>
            <person name="Detter J.C."/>
            <person name="Glavina T."/>
            <person name="Goodstein D."/>
            <person name="Hadi M.Z."/>
            <person name="Hellsten U."/>
            <person name="Hildebrand M."/>
            <person name="Jenkins B.D."/>
            <person name="Jurka J."/>
            <person name="Kapitonov V.V."/>
            <person name="Kroger N."/>
            <person name="Lau W.W."/>
            <person name="Lane T.W."/>
            <person name="Larimer F.W."/>
            <person name="Lippmeier J.C."/>
            <person name="Lucas S."/>
            <person name="Medina M."/>
            <person name="Montsant A."/>
            <person name="Obornik M."/>
            <person name="Parker M.S."/>
            <person name="Palenik B."/>
            <person name="Pazour G.J."/>
            <person name="Richardson P.M."/>
            <person name="Rynearson T.A."/>
            <person name="Saito M.A."/>
            <person name="Schwartz D.C."/>
            <person name="Thamatrakoln K."/>
            <person name="Valentin K."/>
            <person name="Vardi A."/>
            <person name="Wilkerson F.P."/>
            <person name="Rokhsar D.S."/>
        </authorList>
    </citation>
    <scope>NUCLEOTIDE SEQUENCE [LARGE SCALE GENOMIC DNA]</scope>
    <source>
        <strain evidence="3 4">CCMP1335</strain>
    </source>
</reference>
<evidence type="ECO:0000313" key="3">
    <source>
        <dbReference type="EMBL" id="EED89275.1"/>
    </source>
</evidence>
<protein>
    <submittedName>
        <fullName evidence="3">Uncharacterized protein</fullName>
    </submittedName>
</protein>
<name>B8CB85_THAPS</name>
<keyword evidence="4" id="KW-1185">Reference proteome</keyword>
<feature type="compositionally biased region" description="Low complexity" evidence="1">
    <location>
        <begin position="59"/>
        <end position="71"/>
    </location>
</feature>
<feature type="region of interest" description="Disordered" evidence="1">
    <location>
        <begin position="33"/>
        <end position="79"/>
    </location>
</feature>
<dbReference type="GeneID" id="7445738"/>
<dbReference type="HOGENOM" id="CLU_1345595_0_0_1"/>
<evidence type="ECO:0000256" key="2">
    <source>
        <dbReference type="SAM" id="SignalP"/>
    </source>
</evidence>
<dbReference type="Proteomes" id="UP000001449">
    <property type="component" value="Chromosome 13"/>
</dbReference>
<dbReference type="RefSeq" id="XP_002293539.1">
    <property type="nucleotide sequence ID" value="XM_002293503.1"/>
</dbReference>
<evidence type="ECO:0000313" key="4">
    <source>
        <dbReference type="Proteomes" id="UP000001449"/>
    </source>
</evidence>
<dbReference type="PaxDb" id="35128-Thaps9404"/>
<sequence length="204" mass="21807">MTKLISIALSLSSILLSSHSTLGFSVSSLTAKQRRSSITTVNNPSNPLSHRTTSTRAPSSSSSQSSSSSLSADTNNTPFATEPVQQIDANNKVFTPGATVAIASTPHKLKAYQVPKAAFGTFSSSSGQFLPQDEGGITRDTSCLVLPEGLRGVVMRVYDVNEWDRTHPILIKFVAGLDREGEGGFDVPKTFMMHFDADEIVVVD</sequence>
<accession>B8CB85</accession>
<proteinExistence type="predicted"/>
<evidence type="ECO:0000256" key="1">
    <source>
        <dbReference type="SAM" id="MobiDB-lite"/>
    </source>
</evidence>
<dbReference type="InParanoid" id="B8CB85"/>
<feature type="compositionally biased region" description="Polar residues" evidence="1">
    <location>
        <begin position="33"/>
        <end position="58"/>
    </location>
</feature>
<dbReference type="eggNOG" id="ENOG502T2IA">
    <property type="taxonomic scope" value="Eukaryota"/>
</dbReference>
<keyword evidence="2" id="KW-0732">Signal</keyword>
<organism evidence="3 4">
    <name type="scientific">Thalassiosira pseudonana</name>
    <name type="common">Marine diatom</name>
    <name type="synonym">Cyclotella nana</name>
    <dbReference type="NCBI Taxonomy" id="35128"/>
    <lineage>
        <taxon>Eukaryota</taxon>
        <taxon>Sar</taxon>
        <taxon>Stramenopiles</taxon>
        <taxon>Ochrophyta</taxon>
        <taxon>Bacillariophyta</taxon>
        <taxon>Coscinodiscophyceae</taxon>
        <taxon>Thalassiosirophycidae</taxon>
        <taxon>Thalassiosirales</taxon>
        <taxon>Thalassiosiraceae</taxon>
        <taxon>Thalassiosira</taxon>
    </lineage>
</organism>
<dbReference type="AlphaFoldDB" id="B8CB85"/>
<dbReference type="EMBL" id="CM000648">
    <property type="protein sequence ID" value="EED89275.1"/>
    <property type="molecule type" value="Genomic_DNA"/>
</dbReference>
<feature type="chain" id="PRO_5002869708" evidence="2">
    <location>
        <begin position="24"/>
        <end position="204"/>
    </location>
</feature>
<gene>
    <name evidence="3" type="ORF">THAPSDRAFT_9404</name>
</gene>